<dbReference type="Gene3D" id="3.40.50.10490">
    <property type="entry name" value="Glucose-6-phosphate isomerase like protein, domain 1"/>
    <property type="match status" value="1"/>
</dbReference>
<keyword evidence="2 6" id="KW-0689">Ribosomal protein</keyword>
<evidence type="ECO:0000256" key="4">
    <source>
        <dbReference type="ARBA" id="ARBA00035256"/>
    </source>
</evidence>
<evidence type="ECO:0000313" key="7">
    <source>
        <dbReference type="EMBL" id="SPC34680.1"/>
    </source>
</evidence>
<evidence type="ECO:0000313" key="8">
    <source>
        <dbReference type="Proteomes" id="UP000236248"/>
    </source>
</evidence>
<dbReference type="SUPFAM" id="SSF52313">
    <property type="entry name" value="Ribosomal protein S2"/>
    <property type="match status" value="1"/>
</dbReference>
<keyword evidence="8" id="KW-1185">Reference proteome</keyword>
<dbReference type="GO" id="GO:0015935">
    <property type="term" value="C:small ribosomal subunit"/>
    <property type="evidence" value="ECO:0007669"/>
    <property type="project" value="InterPro"/>
</dbReference>
<name>A0A2K5ASQ9_9ARCH</name>
<accession>A0A2K5ASQ9</accession>
<dbReference type="KEGG" id="ncv:NCAV_1514"/>
<dbReference type="AlphaFoldDB" id="A0A2K5ASQ9"/>
<gene>
    <name evidence="7" type="primary">rps2p</name>
    <name evidence="7" type="ORF">NCAV_1514</name>
</gene>
<dbReference type="FunFam" id="3.40.50.10490:FF:000030">
    <property type="entry name" value="30S ribosomal protein S2"/>
    <property type="match status" value="1"/>
</dbReference>
<dbReference type="PROSITE" id="PS00963">
    <property type="entry name" value="RIBOSOMAL_S2_2"/>
    <property type="match status" value="1"/>
</dbReference>
<sequence>MSMIENIDKLILSAGIRIGTNVKTKYMEQFIARANEGVYMLDMNKTLERIDAAASMISRSLPKVVACSTKDNAKIAVLKFCELTGATPIIGRFMPGTLTNPFLSTYIEPDVVLVSDPQADLQAVVEATNAGVPVIAIANTDNFASKVDLIIPANNRGRRAIAAVYWLLTLEVLNKKGLVEHKQFDTFIYKGNAYKVDDFETKLEEGAE</sequence>
<evidence type="ECO:0000256" key="6">
    <source>
        <dbReference type="RuleBase" id="RU003631"/>
    </source>
</evidence>
<dbReference type="CDD" id="cd01425">
    <property type="entry name" value="RPS2"/>
    <property type="match status" value="1"/>
</dbReference>
<dbReference type="GO" id="GO:0003735">
    <property type="term" value="F:structural constituent of ribosome"/>
    <property type="evidence" value="ECO:0007669"/>
    <property type="project" value="InterPro"/>
</dbReference>
<comment type="similarity">
    <text evidence="1 6">Belongs to the universal ribosomal protein uS2 family.</text>
</comment>
<evidence type="ECO:0000256" key="3">
    <source>
        <dbReference type="ARBA" id="ARBA00023274"/>
    </source>
</evidence>
<reference evidence="8" key="1">
    <citation type="submission" date="2018-01" db="EMBL/GenBank/DDBJ databases">
        <authorList>
            <person name="Kerou L M."/>
        </authorList>
    </citation>
    <scope>NUCLEOTIDE SEQUENCE [LARGE SCALE GENOMIC DNA]</scope>
    <source>
        <strain evidence="8">SCU2</strain>
    </source>
</reference>
<dbReference type="InterPro" id="IPR018130">
    <property type="entry name" value="Ribosomal_uS2_CS"/>
</dbReference>
<evidence type="ECO:0000256" key="2">
    <source>
        <dbReference type="ARBA" id="ARBA00022980"/>
    </source>
</evidence>
<dbReference type="InterPro" id="IPR023591">
    <property type="entry name" value="Ribosomal_uS2_flav_dom_sf"/>
</dbReference>
<dbReference type="RefSeq" id="WP_103286707.1">
    <property type="nucleotide sequence ID" value="NZ_LT981265.1"/>
</dbReference>
<dbReference type="GO" id="GO:0006412">
    <property type="term" value="P:translation"/>
    <property type="evidence" value="ECO:0007669"/>
    <property type="project" value="InterPro"/>
</dbReference>
<protein>
    <recommendedName>
        <fullName evidence="4">Small ribosomal subunit protein uS2</fullName>
    </recommendedName>
    <alternativeName>
        <fullName evidence="5">30S ribosomal protein S2</fullName>
    </alternativeName>
</protein>
<dbReference type="InterPro" id="IPR005707">
    <property type="entry name" value="Ribosomal_uS2_euk/arc"/>
</dbReference>
<evidence type="ECO:0000256" key="1">
    <source>
        <dbReference type="ARBA" id="ARBA00006242"/>
    </source>
</evidence>
<dbReference type="InterPro" id="IPR001865">
    <property type="entry name" value="Ribosomal_uS2"/>
</dbReference>
<dbReference type="PRINTS" id="PR00395">
    <property type="entry name" value="RIBOSOMALS2"/>
</dbReference>
<keyword evidence="3 6" id="KW-0687">Ribonucleoprotein</keyword>
<dbReference type="EMBL" id="LT981265">
    <property type="protein sequence ID" value="SPC34680.1"/>
    <property type="molecule type" value="Genomic_DNA"/>
</dbReference>
<proteinExistence type="inferred from homology"/>
<dbReference type="PANTHER" id="PTHR11489">
    <property type="entry name" value="40S RIBOSOMAL PROTEIN SA"/>
    <property type="match status" value="1"/>
</dbReference>
<dbReference type="GeneID" id="41595506"/>
<dbReference type="Pfam" id="PF00318">
    <property type="entry name" value="Ribosomal_S2"/>
    <property type="match status" value="2"/>
</dbReference>
<dbReference type="Proteomes" id="UP000236248">
    <property type="component" value="Chromosome NCAV"/>
</dbReference>
<organism evidence="7 8">
    <name type="scientific">Candidatus Nitrosocaldus cavascurensis</name>
    <dbReference type="NCBI Taxonomy" id="2058097"/>
    <lineage>
        <taxon>Archaea</taxon>
        <taxon>Nitrososphaerota</taxon>
        <taxon>Nitrososphaeria</taxon>
        <taxon>Candidatus Nitrosocaldales</taxon>
        <taxon>Candidatus Nitrosocaldaceae</taxon>
        <taxon>Candidatus Nitrosocaldus</taxon>
    </lineage>
</organism>
<evidence type="ECO:0000256" key="5">
    <source>
        <dbReference type="ARBA" id="ARBA00035518"/>
    </source>
</evidence>